<feature type="domain" description="Thioredoxin" evidence="3">
    <location>
        <begin position="26"/>
        <end position="166"/>
    </location>
</feature>
<feature type="signal peptide" evidence="2">
    <location>
        <begin position="1"/>
        <end position="22"/>
    </location>
</feature>
<dbReference type="PROSITE" id="PS51352">
    <property type="entry name" value="THIOREDOXIN_2"/>
    <property type="match status" value="1"/>
</dbReference>
<dbReference type="AlphaFoldDB" id="A0A2R8FCJ5"/>
<dbReference type="InterPro" id="IPR050047">
    <property type="entry name" value="DsbH"/>
</dbReference>
<dbReference type="PANTHER" id="PTHR15337:SF11">
    <property type="entry name" value="THIOREDOXIN DOMAIN-CONTAINING PROTEIN"/>
    <property type="match status" value="1"/>
</dbReference>
<reference evidence="5" key="1">
    <citation type="submission" date="2017-11" db="EMBL/GenBank/DDBJ databases">
        <authorList>
            <person name="Seth-Smith MB H."/>
        </authorList>
    </citation>
    <scope>NUCLEOTIDE SEQUENCE [LARGE SCALE GENOMIC DNA]</scope>
</reference>
<gene>
    <name evidence="4" type="primary">dsbH_1</name>
    <name evidence="4" type="ORF">C10C_0899</name>
</gene>
<dbReference type="NCBIfam" id="NF043050">
    <property type="entry name" value="DisulfRedDsbH"/>
    <property type="match status" value="1"/>
</dbReference>
<accession>A0A2R8FCJ5</accession>
<dbReference type="InterPro" id="IPR013766">
    <property type="entry name" value="Thioredoxin_domain"/>
</dbReference>
<dbReference type="EMBL" id="LT993738">
    <property type="protein sequence ID" value="SPN74036.1"/>
    <property type="molecule type" value="Genomic_DNA"/>
</dbReference>
<dbReference type="Pfam" id="PF13098">
    <property type="entry name" value="Thioredoxin_2"/>
    <property type="match status" value="1"/>
</dbReference>
<dbReference type="Gene3D" id="3.40.30.10">
    <property type="entry name" value="Glutaredoxin"/>
    <property type="match status" value="1"/>
</dbReference>
<proteinExistence type="predicted"/>
<organism evidence="4 5">
    <name type="scientific">Chlamydia serpentis</name>
    <dbReference type="NCBI Taxonomy" id="1967782"/>
    <lineage>
        <taxon>Bacteria</taxon>
        <taxon>Pseudomonadati</taxon>
        <taxon>Chlamydiota</taxon>
        <taxon>Chlamydiia</taxon>
        <taxon>Chlamydiales</taxon>
        <taxon>Chlamydiaceae</taxon>
        <taxon>Chlamydia/Chlamydophila group</taxon>
        <taxon>Chlamydia</taxon>
    </lineage>
</organism>
<dbReference type="RefSeq" id="WP_108896971.1">
    <property type="nucleotide sequence ID" value="NZ_LT993738.1"/>
</dbReference>
<feature type="chain" id="PRO_5015347854" description="Thioredoxin domain-containing protein" evidence="2">
    <location>
        <begin position="23"/>
        <end position="166"/>
    </location>
</feature>
<name>A0A2R8FCJ5_9CHLA</name>
<evidence type="ECO:0000313" key="5">
    <source>
        <dbReference type="Proteomes" id="UP000244926"/>
    </source>
</evidence>
<keyword evidence="5" id="KW-1185">Reference proteome</keyword>
<dbReference type="Proteomes" id="UP000244926">
    <property type="component" value="Chromosome I"/>
</dbReference>
<dbReference type="InterPro" id="IPR012336">
    <property type="entry name" value="Thioredoxin-like_fold"/>
</dbReference>
<keyword evidence="1 2" id="KW-0732">Signal</keyword>
<protein>
    <recommendedName>
        <fullName evidence="3">Thioredoxin domain-containing protein</fullName>
    </recommendedName>
</protein>
<evidence type="ECO:0000259" key="3">
    <source>
        <dbReference type="PROSITE" id="PS51352"/>
    </source>
</evidence>
<evidence type="ECO:0000256" key="1">
    <source>
        <dbReference type="ARBA" id="ARBA00022729"/>
    </source>
</evidence>
<evidence type="ECO:0000256" key="2">
    <source>
        <dbReference type="SAM" id="SignalP"/>
    </source>
</evidence>
<dbReference type="SUPFAM" id="SSF52833">
    <property type="entry name" value="Thioredoxin-like"/>
    <property type="match status" value="1"/>
</dbReference>
<sequence length="166" mass="18952">MKFWLQGCAFVGCLLLTLPCCAARKRASGENFPQTRPVAVASIKWESYSGALQSSKHDGKPVCLFFTGSDWCMWCTKMQKEILQTSEFANFSNKYLHMVEVDFPQKNNQSEEHRHQNRELKVQYKVTGFPEMVFINAEEEVLARMGFEPGGANSYIKKVKSALNMH</sequence>
<dbReference type="InterPro" id="IPR036249">
    <property type="entry name" value="Thioredoxin-like_sf"/>
</dbReference>
<dbReference type="InterPro" id="IPR051099">
    <property type="entry name" value="AGR/TXD"/>
</dbReference>
<evidence type="ECO:0000313" key="4">
    <source>
        <dbReference type="EMBL" id="SPN74036.1"/>
    </source>
</evidence>
<dbReference type="PANTHER" id="PTHR15337">
    <property type="entry name" value="ANTERIOR GRADIENT PROTEIN-RELATED"/>
    <property type="match status" value="1"/>
</dbReference>
<dbReference type="OrthoDB" id="9811036at2"/>
<dbReference type="KEGG" id="csee:C10C_0899"/>